<evidence type="ECO:0000313" key="2">
    <source>
        <dbReference type="Proteomes" id="UP001221150"/>
    </source>
</evidence>
<comment type="caution">
    <text evidence="1">The sequence shown here is derived from an EMBL/GenBank/DDBJ whole genome shotgun (WGS) entry which is preliminary data.</text>
</comment>
<evidence type="ECO:0000313" key="1">
    <source>
        <dbReference type="EMBL" id="MDF3303254.1"/>
    </source>
</evidence>
<dbReference type="RefSeq" id="WP_276112788.1">
    <property type="nucleotide sequence ID" value="NZ_JARJBB010000055.1"/>
</dbReference>
<gene>
    <name evidence="1" type="ORF">P3H78_32550</name>
</gene>
<sequence>MPALSTLPTAAELDRQAHRLYAVARRARTIAYILANPQATGDGVAYASARIPRAMSAAHRLLAFPGVADHEETPYALSFLKAAVGQLNAPSTRLLRIAATARQAAARADDADDDLRVVVFHEIEERCRFLVDAAAVEPVLGRRGWTDRERQASDALQEQAARWGLTEAAERAAARARCAAGIRCSEPTCLAYGAVKVTYLVDSWLCADCIKAANTRLNPEGHAPDPVRPVPGGTPESGRYTVTLYNAIGKGARSVKCSTPQRAQFIAETVRPFNNTGYTIHVSAPTPN</sequence>
<keyword evidence="2" id="KW-1185">Reference proteome</keyword>
<proteinExistence type="predicted"/>
<dbReference type="EMBL" id="JARJBB010000055">
    <property type="protein sequence ID" value="MDF3303254.1"/>
    <property type="molecule type" value="Genomic_DNA"/>
</dbReference>
<accession>A0ABT6AF25</accession>
<reference evidence="1 2" key="1">
    <citation type="submission" date="2023-03" db="EMBL/GenBank/DDBJ databases">
        <title>Draft genome sequence of Streptomyces sp. K1PA1 isolated from peat swamp forest in Thailand.</title>
        <authorList>
            <person name="Klaysubun C."/>
            <person name="Duangmal K."/>
        </authorList>
    </citation>
    <scope>NUCLEOTIDE SEQUENCE [LARGE SCALE GENOMIC DNA]</scope>
    <source>
        <strain evidence="1 2">K1PA1</strain>
    </source>
</reference>
<name>A0ABT6AF25_9ACTN</name>
<organism evidence="1 2">
    <name type="scientific">Streptomyces tropicalis</name>
    <dbReference type="NCBI Taxonomy" id="3034234"/>
    <lineage>
        <taxon>Bacteria</taxon>
        <taxon>Bacillati</taxon>
        <taxon>Actinomycetota</taxon>
        <taxon>Actinomycetes</taxon>
        <taxon>Kitasatosporales</taxon>
        <taxon>Streptomycetaceae</taxon>
        <taxon>Streptomyces</taxon>
    </lineage>
</organism>
<protein>
    <submittedName>
        <fullName evidence="1">Uncharacterized protein</fullName>
    </submittedName>
</protein>
<dbReference type="Proteomes" id="UP001221150">
    <property type="component" value="Unassembled WGS sequence"/>
</dbReference>